<feature type="region of interest" description="Disordered" evidence="12">
    <location>
        <begin position="183"/>
        <end position="209"/>
    </location>
</feature>
<evidence type="ECO:0000256" key="11">
    <source>
        <dbReference type="RuleBase" id="RU364040"/>
    </source>
</evidence>
<dbReference type="InterPro" id="IPR045357">
    <property type="entry name" value="Aminopeptidase_N-like_N"/>
</dbReference>
<dbReference type="AlphaFoldDB" id="A0A0E9N9A4"/>
<evidence type="ECO:0000256" key="12">
    <source>
        <dbReference type="SAM" id="MobiDB-lite"/>
    </source>
</evidence>
<dbReference type="FunFam" id="1.10.390.10:FF:000001">
    <property type="entry name" value="Aminopeptidase"/>
    <property type="match status" value="1"/>
</dbReference>
<dbReference type="EC" id="3.4.11.-" evidence="11"/>
<feature type="compositionally biased region" description="Basic and acidic residues" evidence="12">
    <location>
        <begin position="187"/>
        <end position="200"/>
    </location>
</feature>
<comment type="similarity">
    <text evidence="1 11">Belongs to the peptidase M1 family.</text>
</comment>
<dbReference type="FunFam" id="2.60.40.1910:FF:000004">
    <property type="entry name" value="Aminopeptidase"/>
    <property type="match status" value="1"/>
</dbReference>
<dbReference type="GO" id="GO:0006508">
    <property type="term" value="P:proteolysis"/>
    <property type="evidence" value="ECO:0007669"/>
    <property type="project" value="UniProtKB-KW"/>
</dbReference>
<dbReference type="InterPro" id="IPR027268">
    <property type="entry name" value="Peptidase_M4/M1_CTD_sf"/>
</dbReference>
<feature type="binding site" evidence="9">
    <location>
        <position position="334"/>
    </location>
    <ligand>
        <name>Zn(2+)</name>
        <dbReference type="ChEBI" id="CHEBI:29105"/>
        <note>catalytic</note>
    </ligand>
</feature>
<dbReference type="InterPro" id="IPR001930">
    <property type="entry name" value="Peptidase_M1"/>
</dbReference>
<dbReference type="CDD" id="cd09601">
    <property type="entry name" value="M1_APN-Q_like"/>
    <property type="match status" value="1"/>
</dbReference>
<dbReference type="SUPFAM" id="SSF55486">
    <property type="entry name" value="Metalloproteases ('zincins'), catalytic domain"/>
    <property type="match status" value="1"/>
</dbReference>
<gene>
    <name evidence="16" type="ORF">G7K_0543-t1</name>
</gene>
<reference evidence="16 17" key="2">
    <citation type="journal article" date="2014" name="J. Gen. Appl. Microbiol.">
        <title>The early diverging ascomycetous budding yeast Saitoella complicata has three histone deacetylases belonging to the Clr6, Hos2, and Rpd3 lineages.</title>
        <authorList>
            <person name="Nishida H."/>
            <person name="Matsumoto T."/>
            <person name="Kondo S."/>
            <person name="Hamamoto M."/>
            <person name="Yoshikawa H."/>
        </authorList>
    </citation>
    <scope>NUCLEOTIDE SEQUENCE [LARGE SCALE GENOMIC DNA]</scope>
    <source>
        <strain evidence="16 17">NRRL Y-17804</strain>
    </source>
</reference>
<dbReference type="Gene3D" id="2.60.40.1910">
    <property type="match status" value="1"/>
</dbReference>
<comment type="caution">
    <text evidence="16">The sequence shown here is derived from an EMBL/GenBank/DDBJ whole genome shotgun (WGS) entry which is preliminary data.</text>
</comment>
<dbReference type="InterPro" id="IPR042097">
    <property type="entry name" value="Aminopeptidase_N-like_N_sf"/>
</dbReference>
<dbReference type="FunFam" id="2.60.40.1730:FF:000002">
    <property type="entry name" value="Aminopeptidase"/>
    <property type="match status" value="1"/>
</dbReference>
<evidence type="ECO:0000259" key="13">
    <source>
        <dbReference type="Pfam" id="PF01433"/>
    </source>
</evidence>
<dbReference type="Pfam" id="PF11838">
    <property type="entry name" value="ERAP1_C"/>
    <property type="match status" value="1"/>
</dbReference>
<evidence type="ECO:0000313" key="16">
    <source>
        <dbReference type="EMBL" id="GAO46311.1"/>
    </source>
</evidence>
<protein>
    <recommendedName>
        <fullName evidence="11">Aminopeptidase</fullName>
        <ecNumber evidence="11">3.4.11.-</ecNumber>
    </recommendedName>
</protein>
<dbReference type="Pfam" id="PF01433">
    <property type="entry name" value="Peptidase_M1"/>
    <property type="match status" value="1"/>
</dbReference>
<evidence type="ECO:0000256" key="7">
    <source>
        <dbReference type="ARBA" id="ARBA00023049"/>
    </source>
</evidence>
<evidence type="ECO:0000256" key="8">
    <source>
        <dbReference type="PIRSR" id="PIRSR634016-1"/>
    </source>
</evidence>
<feature type="active site" description="Proton acceptor" evidence="8">
    <location>
        <position position="335"/>
    </location>
</feature>
<dbReference type="GO" id="GO:0070006">
    <property type="term" value="F:metalloaminopeptidase activity"/>
    <property type="evidence" value="ECO:0007669"/>
    <property type="project" value="TreeGrafter"/>
</dbReference>
<dbReference type="FunFam" id="1.25.50.20:FF:000002">
    <property type="entry name" value="Aminopeptidase"/>
    <property type="match status" value="1"/>
</dbReference>
<evidence type="ECO:0000256" key="5">
    <source>
        <dbReference type="ARBA" id="ARBA00022801"/>
    </source>
</evidence>
<dbReference type="InterPro" id="IPR034016">
    <property type="entry name" value="M1_APN-typ"/>
</dbReference>
<proteinExistence type="inferred from homology"/>
<keyword evidence="7 11" id="KW-0482">Metalloprotease</keyword>
<dbReference type="InterPro" id="IPR024571">
    <property type="entry name" value="ERAP1-like_C_dom"/>
</dbReference>
<dbReference type="PANTHER" id="PTHR11533:SF171">
    <property type="entry name" value="AMINOPEPTIDASE"/>
    <property type="match status" value="1"/>
</dbReference>
<comment type="cofactor">
    <cofactor evidence="9 11">
        <name>Zn(2+)</name>
        <dbReference type="ChEBI" id="CHEBI:29105"/>
    </cofactor>
    <text evidence="9 11">Binds 1 zinc ion per subunit.</text>
</comment>
<dbReference type="Gene3D" id="2.60.40.1730">
    <property type="entry name" value="tricorn interacting facor f3 domain"/>
    <property type="match status" value="1"/>
</dbReference>
<evidence type="ECO:0000259" key="14">
    <source>
        <dbReference type="Pfam" id="PF11838"/>
    </source>
</evidence>
<dbReference type="PRINTS" id="PR00756">
    <property type="entry name" value="ALADIPTASE"/>
</dbReference>
<dbReference type="Gene3D" id="1.25.50.20">
    <property type="match status" value="1"/>
</dbReference>
<dbReference type="OMA" id="HDMAGFY"/>
<feature type="domain" description="Peptidase M1 membrane alanine aminopeptidase" evidence="13">
    <location>
        <begin position="263"/>
        <end position="483"/>
    </location>
</feature>
<sequence length="909" mass="100688">MCLTDANLVVEREVLPNWVKPSHYDLKLYNFDFTGARGFTYDGVVTIKLDIAEATDKILINSVELKLTKASIVTTVQKTEQQVSATDITLDETKQIATLQFPDKLSQGAQADLRIEFQGVLNDKMSGFYRSKYELDGKTQYMFSTQFEATDARRAFPCFDEPALKATFDCTVTVPDELTALGNMSVKSEKPAKDGKKGGEKGPGPEGAEGLKIVEFERTPVMSTYLLAFVVAKMEYVEAHSTNPNIPVRVYTTPGLSSTANVALNAATKIINYFSSVFDIPYALPKCDLVAVPEFAMGAMENWGLITYRTTAVLFDEGKSDEKYRQRVVYVVAHELAHQWFGNCIYTVVTMEFWDELWLNEGFATWMGWLAVDHLEPSWKVWDQFVSSSLQTALHLDSLRGSHPIEVPVRDALQINQIFDAISYQKGASSIRMLASHVGVDAFLKGVSSYLKKHSYSNAHTADLWSAISEESGMDVGGFMNNWIKNIGYPVLDIVDKEDGTTITQRRFLSTGDVKPEEDETVWWVPLALRVGASGISSLSKVDIEKITALTEKETTLPMLKKGEFFKFNADQVGVYRVNYSPERLAALGEVAAKDQSLLSPSDRVGLVADAALMGISGFGSTSGLLELVSQLKGEENYVVWEQVCMRLSGLRSAWFEQSEEVQAALKRLTRELTGPKAKELGFEYPAKGESFLTAQLRTLLISVAGHAGDEEIVAEARKRFDAFVNGDESTIHPNLRRAVYGIVLSQGGSAADFDAVLNIYRNAPTDDAKENALAALGEIKDIELINKLLGMMLAGEFPTQDIHTPAGMLAANYVGRKRQWECIKENWTRITQSFGANPVVLNRFVPAVVNKFSSEDAAEDIRKFFEDKDCAAFSKALGQSLDAISAHAGWVKRDAGAVETWLDEHKYL</sequence>
<feature type="domain" description="ERAP1-like C-terminal" evidence="14">
    <location>
        <begin position="565"/>
        <end position="886"/>
    </location>
</feature>
<evidence type="ECO:0000259" key="15">
    <source>
        <dbReference type="Pfam" id="PF17900"/>
    </source>
</evidence>
<dbReference type="SUPFAM" id="SSF63737">
    <property type="entry name" value="Leukotriene A4 hydrolase N-terminal domain"/>
    <property type="match status" value="1"/>
</dbReference>
<organism evidence="16 17">
    <name type="scientific">Saitoella complicata (strain BCRC 22490 / CBS 7301 / JCM 7358 / NBRC 10748 / NRRL Y-17804)</name>
    <dbReference type="NCBI Taxonomy" id="698492"/>
    <lineage>
        <taxon>Eukaryota</taxon>
        <taxon>Fungi</taxon>
        <taxon>Dikarya</taxon>
        <taxon>Ascomycota</taxon>
        <taxon>Taphrinomycotina</taxon>
        <taxon>Taphrinomycotina incertae sedis</taxon>
        <taxon>Saitoella</taxon>
    </lineage>
</organism>
<dbReference type="GO" id="GO:0005737">
    <property type="term" value="C:cytoplasm"/>
    <property type="evidence" value="ECO:0007669"/>
    <property type="project" value="TreeGrafter"/>
</dbReference>
<evidence type="ECO:0000256" key="2">
    <source>
        <dbReference type="ARBA" id="ARBA00022438"/>
    </source>
</evidence>
<dbReference type="Proteomes" id="UP000033140">
    <property type="component" value="Unassembled WGS sequence"/>
</dbReference>
<feature type="domain" description="Aminopeptidase N-like N-terminal" evidence="15">
    <location>
        <begin position="20"/>
        <end position="226"/>
    </location>
</feature>
<keyword evidence="5 11" id="KW-0378">Hydrolase</keyword>
<evidence type="ECO:0000313" key="17">
    <source>
        <dbReference type="Proteomes" id="UP000033140"/>
    </source>
</evidence>
<keyword evidence="17" id="KW-1185">Reference proteome</keyword>
<dbReference type="InterPro" id="IPR050344">
    <property type="entry name" value="Peptidase_M1_aminopeptidases"/>
</dbReference>
<keyword evidence="2 11" id="KW-0031">Aminopeptidase</keyword>
<dbReference type="Pfam" id="PF17900">
    <property type="entry name" value="Peptidase_M1_N"/>
    <property type="match status" value="1"/>
</dbReference>
<feature type="binding site" evidence="9">
    <location>
        <position position="361"/>
    </location>
    <ligand>
        <name>Zn(2+)</name>
        <dbReference type="ChEBI" id="CHEBI:29105"/>
        <note>catalytic</note>
    </ligand>
</feature>
<feature type="binding site" evidence="9">
    <location>
        <position position="338"/>
    </location>
    <ligand>
        <name>Zn(2+)</name>
        <dbReference type="ChEBI" id="CHEBI:29105"/>
        <note>catalytic</note>
    </ligand>
</feature>
<evidence type="ECO:0000256" key="6">
    <source>
        <dbReference type="ARBA" id="ARBA00022833"/>
    </source>
</evidence>
<evidence type="ECO:0000256" key="3">
    <source>
        <dbReference type="ARBA" id="ARBA00022670"/>
    </source>
</evidence>
<evidence type="ECO:0000256" key="1">
    <source>
        <dbReference type="ARBA" id="ARBA00010136"/>
    </source>
</evidence>
<dbReference type="Gene3D" id="1.10.390.10">
    <property type="entry name" value="Neutral Protease Domain 2"/>
    <property type="match status" value="1"/>
</dbReference>
<dbReference type="MEROPS" id="M01.A25"/>
<evidence type="ECO:0000256" key="10">
    <source>
        <dbReference type="PIRSR" id="PIRSR634016-4"/>
    </source>
</evidence>
<dbReference type="EMBL" id="BACD03000003">
    <property type="protein sequence ID" value="GAO46311.1"/>
    <property type="molecule type" value="Genomic_DNA"/>
</dbReference>
<dbReference type="GO" id="GO:0016020">
    <property type="term" value="C:membrane"/>
    <property type="evidence" value="ECO:0007669"/>
    <property type="project" value="TreeGrafter"/>
</dbReference>
<dbReference type="GO" id="GO:0043171">
    <property type="term" value="P:peptide catabolic process"/>
    <property type="evidence" value="ECO:0007669"/>
    <property type="project" value="TreeGrafter"/>
</dbReference>
<accession>A0A0E9N9A4</accession>
<keyword evidence="6 9" id="KW-0862">Zinc</keyword>
<keyword evidence="4 9" id="KW-0479">Metal-binding</keyword>
<name>A0A0E9N9A4_SAICN</name>
<feature type="site" description="Transition state stabilizer" evidence="10">
    <location>
        <position position="424"/>
    </location>
</feature>
<evidence type="ECO:0000256" key="4">
    <source>
        <dbReference type="ARBA" id="ARBA00022723"/>
    </source>
</evidence>
<evidence type="ECO:0000256" key="9">
    <source>
        <dbReference type="PIRSR" id="PIRSR634016-3"/>
    </source>
</evidence>
<dbReference type="PANTHER" id="PTHR11533">
    <property type="entry name" value="PROTEASE M1 ZINC METALLOPROTEASE"/>
    <property type="match status" value="1"/>
</dbReference>
<reference evidence="16 17" key="1">
    <citation type="journal article" date="2011" name="J. Gen. Appl. Microbiol.">
        <title>Draft genome sequencing of the enigmatic yeast Saitoella complicata.</title>
        <authorList>
            <person name="Nishida H."/>
            <person name="Hamamoto M."/>
            <person name="Sugiyama J."/>
        </authorList>
    </citation>
    <scope>NUCLEOTIDE SEQUENCE [LARGE SCALE GENOMIC DNA]</scope>
    <source>
        <strain evidence="16 17">NRRL Y-17804</strain>
    </source>
</reference>
<reference evidence="16 17" key="3">
    <citation type="journal article" date="2015" name="Genome Announc.">
        <title>Draft Genome Sequence of the Archiascomycetous Yeast Saitoella complicata.</title>
        <authorList>
            <person name="Yamauchi K."/>
            <person name="Kondo S."/>
            <person name="Hamamoto M."/>
            <person name="Takahashi Y."/>
            <person name="Ogura Y."/>
            <person name="Hayashi T."/>
            <person name="Nishida H."/>
        </authorList>
    </citation>
    <scope>NUCLEOTIDE SEQUENCE [LARGE SCALE GENOMIC DNA]</scope>
    <source>
        <strain evidence="16 17">NRRL Y-17804</strain>
    </source>
</reference>
<dbReference type="GO" id="GO:0042277">
    <property type="term" value="F:peptide binding"/>
    <property type="evidence" value="ECO:0007669"/>
    <property type="project" value="TreeGrafter"/>
</dbReference>
<dbReference type="InterPro" id="IPR014782">
    <property type="entry name" value="Peptidase_M1_dom"/>
</dbReference>
<dbReference type="GO" id="GO:0008270">
    <property type="term" value="F:zinc ion binding"/>
    <property type="evidence" value="ECO:0007669"/>
    <property type="project" value="UniProtKB-UniRule"/>
</dbReference>
<dbReference type="STRING" id="698492.A0A0E9N9A4"/>
<keyword evidence="3 11" id="KW-0645">Protease</keyword>